<gene>
    <name evidence="1" type="ORF">S01H4_55481</name>
</gene>
<name>X1CEN6_9ZZZZ</name>
<feature type="non-terminal residue" evidence="1">
    <location>
        <position position="1"/>
    </location>
</feature>
<evidence type="ECO:0000313" key="1">
    <source>
        <dbReference type="EMBL" id="GAH06781.1"/>
    </source>
</evidence>
<sequence>FNRTVYIKRMNFQSILSATVISDELEAALIGVILQKQN</sequence>
<reference evidence="1" key="1">
    <citation type="journal article" date="2014" name="Front. Microbiol.">
        <title>High frequency of phylogenetically diverse reductive dehalogenase-homologous genes in deep subseafloor sedimentary metagenomes.</title>
        <authorList>
            <person name="Kawai M."/>
            <person name="Futagami T."/>
            <person name="Toyoda A."/>
            <person name="Takaki Y."/>
            <person name="Nishi S."/>
            <person name="Hori S."/>
            <person name="Arai W."/>
            <person name="Tsubouchi T."/>
            <person name="Morono Y."/>
            <person name="Uchiyama I."/>
            <person name="Ito T."/>
            <person name="Fujiyama A."/>
            <person name="Inagaki F."/>
            <person name="Takami H."/>
        </authorList>
    </citation>
    <scope>NUCLEOTIDE SEQUENCE</scope>
    <source>
        <strain evidence="1">Expedition CK06-06</strain>
    </source>
</reference>
<dbReference type="EMBL" id="BART01032026">
    <property type="protein sequence ID" value="GAH06781.1"/>
    <property type="molecule type" value="Genomic_DNA"/>
</dbReference>
<proteinExistence type="predicted"/>
<organism evidence="1">
    <name type="scientific">marine sediment metagenome</name>
    <dbReference type="NCBI Taxonomy" id="412755"/>
    <lineage>
        <taxon>unclassified sequences</taxon>
        <taxon>metagenomes</taxon>
        <taxon>ecological metagenomes</taxon>
    </lineage>
</organism>
<accession>X1CEN6</accession>
<dbReference type="AlphaFoldDB" id="X1CEN6"/>
<protein>
    <submittedName>
        <fullName evidence="1">Uncharacterized protein</fullName>
    </submittedName>
</protein>
<comment type="caution">
    <text evidence="1">The sequence shown here is derived from an EMBL/GenBank/DDBJ whole genome shotgun (WGS) entry which is preliminary data.</text>
</comment>